<dbReference type="InterPro" id="IPR027417">
    <property type="entry name" value="P-loop_NTPase"/>
</dbReference>
<sequence>MKHCVELSSICKSFNKIKVINDISLEIPEGKIIGFIGPNGSGKSTLINIICGLISIDGGSGSCMGFDISLEQAKIKSSIGYMTQNFTLWESLTVIENLKFIGTIRGVSDVDNKVELLMIRLGLDRFKNTLARHLSGGWKQKLSLACAIVHSPKMLFLDEPTASVDPLSRKEFWNLIYELSAQGMTILIVTHAIDEIEKCDRLFYMNKGDLLFAGSLSQLLQSHSLTTILVKGESFDEFFTEMLRVKKIQIVHRDKWLSVTGYLNIEELKIKYPDLVIEIITTPLESVLYNLSCH</sequence>
<evidence type="ECO:0000313" key="5">
    <source>
        <dbReference type="EMBL" id="MBT0727286.1"/>
    </source>
</evidence>
<evidence type="ECO:0000313" key="6">
    <source>
        <dbReference type="Proteomes" id="UP000786875"/>
    </source>
</evidence>
<dbReference type="InterPro" id="IPR003439">
    <property type="entry name" value="ABC_transporter-like_ATP-bd"/>
</dbReference>
<dbReference type="SMART" id="SM00382">
    <property type="entry name" value="AAA"/>
    <property type="match status" value="1"/>
</dbReference>
<dbReference type="PROSITE" id="PS00211">
    <property type="entry name" value="ABC_TRANSPORTER_1"/>
    <property type="match status" value="1"/>
</dbReference>
<gene>
    <name evidence="5" type="ORF">HGT73_07795</name>
</gene>
<dbReference type="Gene3D" id="3.40.50.300">
    <property type="entry name" value="P-loop containing nucleotide triphosphate hydrolases"/>
    <property type="match status" value="1"/>
</dbReference>
<dbReference type="Pfam" id="PF00005">
    <property type="entry name" value="ABC_tran"/>
    <property type="match status" value="1"/>
</dbReference>
<evidence type="ECO:0000256" key="3">
    <source>
        <dbReference type="ARBA" id="ARBA00022840"/>
    </source>
</evidence>
<accession>A0ABS5T4N4</accession>
<dbReference type="RefSeq" id="WP_214213331.1">
    <property type="nucleotide sequence ID" value="NZ_JABBFO010000006.1"/>
</dbReference>
<evidence type="ECO:0000256" key="1">
    <source>
        <dbReference type="ARBA" id="ARBA00006526"/>
    </source>
</evidence>
<dbReference type="PANTHER" id="PTHR43038:SF3">
    <property type="entry name" value="ABC TRANSPORTER G FAMILY MEMBER 20 ISOFORM X1"/>
    <property type="match status" value="1"/>
</dbReference>
<comment type="similarity">
    <text evidence="1">Belongs to the ABC transporter superfamily. Drug exporter-2 (TC 3.A.1.117) family.</text>
</comment>
<feature type="domain" description="ABC transporter" evidence="4">
    <location>
        <begin position="5"/>
        <end position="232"/>
    </location>
</feature>
<evidence type="ECO:0000256" key="2">
    <source>
        <dbReference type="ARBA" id="ARBA00022741"/>
    </source>
</evidence>
<dbReference type="PANTHER" id="PTHR43038">
    <property type="entry name" value="ATP-BINDING CASSETTE, SUB-FAMILY H, MEMBER 1"/>
    <property type="match status" value="1"/>
</dbReference>
<organism evidence="5 6">
    <name type="scientific">Rosenbergiella australiborealis</name>
    <dbReference type="NCBI Taxonomy" id="1544696"/>
    <lineage>
        <taxon>Bacteria</taxon>
        <taxon>Pseudomonadati</taxon>
        <taxon>Pseudomonadota</taxon>
        <taxon>Gammaproteobacteria</taxon>
        <taxon>Enterobacterales</taxon>
        <taxon>Erwiniaceae</taxon>
        <taxon>Rosenbergiella</taxon>
    </lineage>
</organism>
<name>A0ABS5T4N4_9GAMM</name>
<protein>
    <submittedName>
        <fullName evidence="5">ABC transporter ATP-binding protein</fullName>
    </submittedName>
</protein>
<dbReference type="InterPro" id="IPR017871">
    <property type="entry name" value="ABC_transporter-like_CS"/>
</dbReference>
<evidence type="ECO:0000259" key="4">
    <source>
        <dbReference type="PROSITE" id="PS50893"/>
    </source>
</evidence>
<dbReference type="SUPFAM" id="SSF52540">
    <property type="entry name" value="P-loop containing nucleoside triphosphate hydrolases"/>
    <property type="match status" value="1"/>
</dbReference>
<keyword evidence="2" id="KW-0547">Nucleotide-binding</keyword>
<reference evidence="5 6" key="1">
    <citation type="submission" date="2020-04" db="EMBL/GenBank/DDBJ databases">
        <title>Genome sequencing of Rosenbergiella species.</title>
        <authorList>
            <person name="Alvarez-Perez S."/>
            <person name="Lievens B."/>
        </authorList>
    </citation>
    <scope>NUCLEOTIDE SEQUENCE [LARGE SCALE GENOMIC DNA]</scope>
    <source>
        <strain evidence="5 6">CdVSA20.1</strain>
    </source>
</reference>
<dbReference type="PROSITE" id="PS50893">
    <property type="entry name" value="ABC_TRANSPORTER_2"/>
    <property type="match status" value="1"/>
</dbReference>
<keyword evidence="3 5" id="KW-0067">ATP-binding</keyword>
<dbReference type="CDD" id="cd03230">
    <property type="entry name" value="ABC_DR_subfamily_A"/>
    <property type="match status" value="1"/>
</dbReference>
<dbReference type="Proteomes" id="UP000786875">
    <property type="component" value="Unassembled WGS sequence"/>
</dbReference>
<dbReference type="GO" id="GO:0005524">
    <property type="term" value="F:ATP binding"/>
    <property type="evidence" value="ECO:0007669"/>
    <property type="project" value="UniProtKB-KW"/>
</dbReference>
<keyword evidence="6" id="KW-1185">Reference proteome</keyword>
<dbReference type="InterPro" id="IPR003593">
    <property type="entry name" value="AAA+_ATPase"/>
</dbReference>
<proteinExistence type="inferred from homology"/>
<dbReference type="EMBL" id="JABBFO010000006">
    <property type="protein sequence ID" value="MBT0727286.1"/>
    <property type="molecule type" value="Genomic_DNA"/>
</dbReference>
<comment type="caution">
    <text evidence="5">The sequence shown here is derived from an EMBL/GenBank/DDBJ whole genome shotgun (WGS) entry which is preliminary data.</text>
</comment>